<evidence type="ECO:0000313" key="3">
    <source>
        <dbReference type="Proteomes" id="UP001303115"/>
    </source>
</evidence>
<gene>
    <name evidence="2" type="ORF">C8A01DRAFT_35799</name>
</gene>
<reference evidence="3" key="1">
    <citation type="journal article" date="2023" name="Mol. Phylogenet. Evol.">
        <title>Genome-scale phylogeny and comparative genomics of the fungal order Sordariales.</title>
        <authorList>
            <person name="Hensen N."/>
            <person name="Bonometti L."/>
            <person name="Westerberg I."/>
            <person name="Brannstrom I.O."/>
            <person name="Guillou S."/>
            <person name="Cros-Aarteil S."/>
            <person name="Calhoun S."/>
            <person name="Haridas S."/>
            <person name="Kuo A."/>
            <person name="Mondo S."/>
            <person name="Pangilinan J."/>
            <person name="Riley R."/>
            <person name="LaButti K."/>
            <person name="Andreopoulos B."/>
            <person name="Lipzen A."/>
            <person name="Chen C."/>
            <person name="Yan M."/>
            <person name="Daum C."/>
            <person name="Ng V."/>
            <person name="Clum A."/>
            <person name="Steindorff A."/>
            <person name="Ohm R.A."/>
            <person name="Martin F."/>
            <person name="Silar P."/>
            <person name="Natvig D.O."/>
            <person name="Lalanne C."/>
            <person name="Gautier V."/>
            <person name="Ament-Velasquez S.L."/>
            <person name="Kruys A."/>
            <person name="Hutchinson M.I."/>
            <person name="Powell A.J."/>
            <person name="Barry K."/>
            <person name="Miller A.N."/>
            <person name="Grigoriev I.V."/>
            <person name="Debuchy R."/>
            <person name="Gladieux P."/>
            <person name="Hiltunen Thoren M."/>
            <person name="Johannesson H."/>
        </authorList>
    </citation>
    <scope>NUCLEOTIDE SEQUENCE [LARGE SCALE GENOMIC DNA]</scope>
    <source>
        <strain evidence="3">CBS 284.82</strain>
    </source>
</reference>
<keyword evidence="3" id="KW-1185">Reference proteome</keyword>
<protein>
    <submittedName>
        <fullName evidence="2">Uncharacterized protein</fullName>
    </submittedName>
</protein>
<dbReference type="EMBL" id="MU854382">
    <property type="protein sequence ID" value="KAK4040197.1"/>
    <property type="molecule type" value="Genomic_DNA"/>
</dbReference>
<evidence type="ECO:0000256" key="1">
    <source>
        <dbReference type="SAM" id="MobiDB-lite"/>
    </source>
</evidence>
<dbReference type="Proteomes" id="UP001303115">
    <property type="component" value="Unassembled WGS sequence"/>
</dbReference>
<evidence type="ECO:0000313" key="2">
    <source>
        <dbReference type="EMBL" id="KAK4040197.1"/>
    </source>
</evidence>
<organism evidence="2 3">
    <name type="scientific">Parachaetomium inaequale</name>
    <dbReference type="NCBI Taxonomy" id="2588326"/>
    <lineage>
        <taxon>Eukaryota</taxon>
        <taxon>Fungi</taxon>
        <taxon>Dikarya</taxon>
        <taxon>Ascomycota</taxon>
        <taxon>Pezizomycotina</taxon>
        <taxon>Sordariomycetes</taxon>
        <taxon>Sordariomycetidae</taxon>
        <taxon>Sordariales</taxon>
        <taxon>Chaetomiaceae</taxon>
        <taxon>Parachaetomium</taxon>
    </lineage>
</organism>
<feature type="region of interest" description="Disordered" evidence="1">
    <location>
        <begin position="101"/>
        <end position="132"/>
    </location>
</feature>
<proteinExistence type="predicted"/>
<comment type="caution">
    <text evidence="2">The sequence shown here is derived from an EMBL/GenBank/DDBJ whole genome shotgun (WGS) entry which is preliminary data.</text>
</comment>
<name>A0AAN6PGH1_9PEZI</name>
<sequence>MTEAPISNVSLPMQVHAFILNEAVADDPAALIAPITQPNYTFLRLDQQTIQADLLDHVDLHYASPRQNNSRVRDLGTGAPHTGRFGAYVSWVIPRAYRSGTAATKTDGAEDRRKKAGFPTTDPKKGKPDYSAPEFRAVPTRWLVVRHIDPTTVTTPPPGPPLSETEGRRLQCRAWVVESDRKWDLGHIAAEDDLQVKYSPYVAPSRVNAMSDVTQQAEVFIGNKTDISQWAEDDPGSPKDRIRPLTLLNSSNHLFADFQPHNSNVFSMLDDFSYTTDSGHLATMLSAEASYYVVGWHADNKEDPFYVADGVSTTHQIRTNALMMNVPGAGDGGPIDAWIRNGTSTSALCHGAVYGVAWNSDKAPANVRARGAADQLNKNKPSIPVSVGTTPTDALITYVAAHKDSDSDPIKTLEQDLWAIQTLLVAQDDGADAQLQAKDLLYSYGYERSDGGTAWHMSGADSGVEPTADQQTTLEALYPVQLALDGALRTVRYLRWQLFSVWWKYVSGALGNPVDVGPAVQASRVQPLVDRINVLLGTKPGQDTTNSIPWLADQQLKLSQGLPLEKGAAPEFYQKKDPTLMIGGIEAGWPVDYLDKLTVRLDFQLPRYDVGSTPAPAWSEFDGLAQTILAKLPLNLRATASSLLNEFRGLARTPAAVPDKGFYLPLYHDQGPPDPKNKNAGTSGLKWRDQWDGQPWFPLFVEWEADYFHIPFGTFDLSSRPQNDAAAAQSVLRYGIPAGTDLRDKVNDIRRLSGRILLLPQPSFSLKSAVTQLFRNMQPAQLDPFLDEGDRTFLLNNIAQLQYLSHTLSGVTDHLVTRVQGTHIKPNQRPPGEQLTAMKAAVAAGGGAGFTPAEVQLQDAETHVTPYGRSMAAATFDGAAGVSPLKPVTHGQLRFTALNVIDKFGQAICALDPTPVPAEKRPHIAPAVADVYVCQEDADGHPIVVASGIDPPGCEFVQLTPGINQPARLNAFFVTPTAPSSGNASPSSGESNGWRPVNSWENPIWGWAVVNYAEYALQLFLPDGTFYREIVHRSDKRATVSPAWSPFAKPNAATVREEVSGQLRDLVTQLADDAYLEAFLAMVDRAFALLPPAPASYAQYLNSIVGKPLALVNAGFSLELATPPLCNESTLNTTPEDYSLLPASTPVLPTGQDPATIPTPDPNRPQYSFKVQLGDKSRAYDGLLGFFKPPPPVSPPPAGTGPFDMSKLYTFWPTPHFPGTADASDATTFPSLPPYFPSPDTLLNPNGPNGGTNSGTALKPPSAITAEHNLALQPLACILDPFTPLHVYSDLLPIAALALPPWTVERALARMTAFFRVGPLLVPADVPALAGQELAKHVLRPGDAPGAVLQGSEVAAPCVGKARWAWLQPYYDPDAGGVKAGGAGGKMELVPPPYVALGVGGVDGTPRFEAGPYTAVEGFLRQTEPMASPGGKGGG</sequence>
<accession>A0AAN6PGH1</accession>